<proteinExistence type="predicted"/>
<dbReference type="EMBL" id="VOIH02000003">
    <property type="protein sequence ID" value="KAF3450846.1"/>
    <property type="molecule type" value="Genomic_DNA"/>
</dbReference>
<gene>
    <name evidence="2" type="ORF">FNV43_RR06935</name>
</gene>
<dbReference type="InterPro" id="IPR000089">
    <property type="entry name" value="Biotin_lipoyl"/>
</dbReference>
<protein>
    <recommendedName>
        <fullName evidence="1">Lipoyl-binding domain-containing protein</fullName>
    </recommendedName>
</protein>
<sequence length="212" mass="23127">MLRRDAISTATTVEDSSEETKYSGLTSQLIPNFDEVEFLLTKICDTTSIAEVELKLGGFQLRLMRDLSGKASTVPLPSPVPVVDTTTAASDLNGSINSQLLSKPLPFKRDIQTMLDNPADEGLVIIRSPRVGFFRRCRTIKGKRAPPSCNEKQVVEEGKVLCFVEHLGAEIPIESDISGEVIKILLEDGEPVGYNDALIAVLPSFPGIKKLQ</sequence>
<feature type="domain" description="Lipoyl-binding" evidence="1">
    <location>
        <begin position="152"/>
        <end position="199"/>
    </location>
</feature>
<dbReference type="InterPro" id="IPR053217">
    <property type="entry name" value="ACC_Biotin_Carrier"/>
</dbReference>
<dbReference type="CDD" id="cd06850">
    <property type="entry name" value="biotinyl_domain"/>
    <property type="match status" value="1"/>
</dbReference>
<name>A0A8K0MLQ8_9ROSA</name>
<dbReference type="InterPro" id="IPR011053">
    <property type="entry name" value="Single_hybrid_motif"/>
</dbReference>
<evidence type="ECO:0000313" key="2">
    <source>
        <dbReference type="EMBL" id="KAF3450846.1"/>
    </source>
</evidence>
<comment type="caution">
    <text evidence="2">The sequence shown here is derived from an EMBL/GenBank/DDBJ whole genome shotgun (WGS) entry which is preliminary data.</text>
</comment>
<dbReference type="PANTHER" id="PTHR47597:SF1">
    <property type="entry name" value="IS A MEMBER OF THE PF|00364 BIOTIN-REQUIRING ENZYMES FAMILY-RELATED"/>
    <property type="match status" value="1"/>
</dbReference>
<dbReference type="Proteomes" id="UP000796880">
    <property type="component" value="Unassembled WGS sequence"/>
</dbReference>
<dbReference type="OrthoDB" id="529457at2759"/>
<dbReference type="Gene3D" id="2.40.50.100">
    <property type="match status" value="1"/>
</dbReference>
<accession>A0A8K0MLQ8</accession>
<evidence type="ECO:0000259" key="1">
    <source>
        <dbReference type="Pfam" id="PF00364"/>
    </source>
</evidence>
<evidence type="ECO:0000313" key="3">
    <source>
        <dbReference type="Proteomes" id="UP000796880"/>
    </source>
</evidence>
<reference evidence="2" key="1">
    <citation type="submission" date="2020-03" db="EMBL/GenBank/DDBJ databases">
        <title>A high-quality chromosome-level genome assembly of a woody plant with both climbing and erect habits, Rhamnella rubrinervis.</title>
        <authorList>
            <person name="Lu Z."/>
            <person name="Yang Y."/>
            <person name="Zhu X."/>
            <person name="Sun Y."/>
        </authorList>
    </citation>
    <scope>NUCLEOTIDE SEQUENCE</scope>
    <source>
        <strain evidence="2">BYM</strain>
        <tissue evidence="2">Leaf</tissue>
    </source>
</reference>
<dbReference type="SUPFAM" id="SSF51230">
    <property type="entry name" value="Single hybrid motif"/>
    <property type="match status" value="1"/>
</dbReference>
<dbReference type="PANTHER" id="PTHR47597">
    <property type="entry name" value="IS A MEMBER OF THE PF|00364 BIOTIN-REQUIRING ENZYMES FAMILY-RELATED"/>
    <property type="match status" value="1"/>
</dbReference>
<dbReference type="AlphaFoldDB" id="A0A8K0MLQ8"/>
<keyword evidence="3" id="KW-1185">Reference proteome</keyword>
<organism evidence="2 3">
    <name type="scientific">Rhamnella rubrinervis</name>
    <dbReference type="NCBI Taxonomy" id="2594499"/>
    <lineage>
        <taxon>Eukaryota</taxon>
        <taxon>Viridiplantae</taxon>
        <taxon>Streptophyta</taxon>
        <taxon>Embryophyta</taxon>
        <taxon>Tracheophyta</taxon>
        <taxon>Spermatophyta</taxon>
        <taxon>Magnoliopsida</taxon>
        <taxon>eudicotyledons</taxon>
        <taxon>Gunneridae</taxon>
        <taxon>Pentapetalae</taxon>
        <taxon>rosids</taxon>
        <taxon>fabids</taxon>
        <taxon>Rosales</taxon>
        <taxon>Rhamnaceae</taxon>
        <taxon>rhamnoid group</taxon>
        <taxon>Rhamneae</taxon>
        <taxon>Rhamnella</taxon>
    </lineage>
</organism>
<dbReference type="Pfam" id="PF00364">
    <property type="entry name" value="Biotin_lipoyl"/>
    <property type="match status" value="1"/>
</dbReference>